<feature type="compositionally biased region" description="Basic and acidic residues" evidence="1">
    <location>
        <begin position="154"/>
        <end position="171"/>
    </location>
</feature>
<keyword evidence="3" id="KW-1185">Reference proteome</keyword>
<protein>
    <submittedName>
        <fullName evidence="2">Uncharacterized protein</fullName>
    </submittedName>
</protein>
<feature type="region of interest" description="Disordered" evidence="1">
    <location>
        <begin position="71"/>
        <end position="184"/>
    </location>
</feature>
<dbReference type="GeneID" id="30193870"/>
<comment type="caution">
    <text evidence="2">The sequence shown here is derived from an EMBL/GenBank/DDBJ whole genome shotgun (WGS) entry which is preliminary data.</text>
</comment>
<evidence type="ECO:0000256" key="1">
    <source>
        <dbReference type="SAM" id="MobiDB-lite"/>
    </source>
</evidence>
<feature type="compositionally biased region" description="Basic and acidic residues" evidence="1">
    <location>
        <begin position="134"/>
        <end position="147"/>
    </location>
</feature>
<proteinExistence type="predicted"/>
<dbReference type="Proteomes" id="UP000094819">
    <property type="component" value="Unassembled WGS sequence"/>
</dbReference>
<organism evidence="2 3">
    <name type="scientific">Cryptococcus wingfieldii CBS 7118</name>
    <dbReference type="NCBI Taxonomy" id="1295528"/>
    <lineage>
        <taxon>Eukaryota</taxon>
        <taxon>Fungi</taxon>
        <taxon>Dikarya</taxon>
        <taxon>Basidiomycota</taxon>
        <taxon>Agaricomycotina</taxon>
        <taxon>Tremellomycetes</taxon>
        <taxon>Tremellales</taxon>
        <taxon>Cryptococcaceae</taxon>
        <taxon>Cryptococcus</taxon>
    </lineage>
</organism>
<dbReference type="EMBL" id="AWGH01000013">
    <property type="protein sequence ID" value="ODN95267.1"/>
    <property type="molecule type" value="Genomic_DNA"/>
</dbReference>
<name>A0A1E3J344_9TREE</name>
<dbReference type="RefSeq" id="XP_019031247.1">
    <property type="nucleotide sequence ID" value="XM_019176772.1"/>
</dbReference>
<gene>
    <name evidence="2" type="ORF">L198_04657</name>
</gene>
<dbReference type="AlphaFoldDB" id="A0A1E3J344"/>
<reference evidence="2 3" key="1">
    <citation type="submission" date="2016-06" db="EMBL/GenBank/DDBJ databases">
        <title>Evolution of pathogenesis and genome organization in the Tremellales.</title>
        <authorList>
            <person name="Cuomo C."/>
            <person name="Litvintseva A."/>
            <person name="Heitman J."/>
            <person name="Chen Y."/>
            <person name="Sun S."/>
            <person name="Springer D."/>
            <person name="Dromer F."/>
            <person name="Young S."/>
            <person name="Zeng Q."/>
            <person name="Chapman S."/>
            <person name="Gujja S."/>
            <person name="Saif S."/>
            <person name="Birren B."/>
        </authorList>
    </citation>
    <scope>NUCLEOTIDE SEQUENCE [LARGE SCALE GENOMIC DNA]</scope>
    <source>
        <strain evidence="2 3">CBS 7118</strain>
    </source>
</reference>
<accession>A0A1E3J344</accession>
<feature type="region of interest" description="Disordered" evidence="1">
    <location>
        <begin position="26"/>
        <end position="48"/>
    </location>
</feature>
<evidence type="ECO:0000313" key="3">
    <source>
        <dbReference type="Proteomes" id="UP000094819"/>
    </source>
</evidence>
<sequence>MSLRIALPRLKHLPQRLIHTSRPVFKDDVPTASSTPEGLGFTPHTDRKRELPDLKINIGSSARKHVIDNFVPKGSRTAANPNTDADFFSDSPAPQRQSRSPRQAGTPRRARATDAVAAEAFSATGTDRALPPDVARRTRGDRGDKRGAGAGSRDSGRERKPRRDNARDSAPRRAGLPRSHLVYAEADQSKDGLFGKKGLLGATSHRSLPYSKAKHPIPYNTSQIITPLPSTPLPILSPHPAKAASQSVHVADWIAALSPTIGQSGKEELSEVTRRVLGVKK</sequence>
<feature type="compositionally biased region" description="Polar residues" evidence="1">
    <location>
        <begin position="92"/>
        <end position="103"/>
    </location>
</feature>
<evidence type="ECO:0000313" key="2">
    <source>
        <dbReference type="EMBL" id="ODN95267.1"/>
    </source>
</evidence>
<dbReference type="OrthoDB" id="2564778at2759"/>